<gene>
    <name evidence="2" type="ORF">VPK24_10205</name>
</gene>
<reference evidence="3" key="1">
    <citation type="journal article" date="2024" name="Algal Res.">
        <title>Biochemical, toxicological and genomic investigation of a high-biomass producing Limnothrix strain isolated from Italian shallow drinking water reservoir.</title>
        <authorList>
            <person name="Simonazzi M."/>
            <person name="Shishido T.K."/>
            <person name="Delbaje E."/>
            <person name="Wahlsten M."/>
            <person name="Fewer D.P."/>
            <person name="Sivonen K."/>
            <person name="Pezzolesi L."/>
            <person name="Pistocchi R."/>
        </authorList>
    </citation>
    <scope>NUCLEOTIDE SEQUENCE [LARGE SCALE GENOMIC DNA]</scope>
    <source>
        <strain evidence="3">LRLZ20PSL1</strain>
    </source>
</reference>
<evidence type="ECO:0000313" key="2">
    <source>
        <dbReference type="EMBL" id="MFG3818008.1"/>
    </source>
</evidence>
<dbReference type="InterPro" id="IPR026001">
    <property type="entry name" value="Abi-like_C"/>
</dbReference>
<comment type="caution">
    <text evidence="2">The sequence shown here is derived from an EMBL/GenBank/DDBJ whole genome shotgun (WGS) entry which is preliminary data.</text>
</comment>
<accession>A0ABW7CA21</accession>
<feature type="domain" description="Abortive infection protein-like C-terminal" evidence="1">
    <location>
        <begin position="79"/>
        <end position="152"/>
    </location>
</feature>
<dbReference type="Proteomes" id="UP001604335">
    <property type="component" value="Unassembled WGS sequence"/>
</dbReference>
<proteinExistence type="predicted"/>
<dbReference type="RefSeq" id="WP_393012819.1">
    <property type="nucleotide sequence ID" value="NZ_JAZAQF010000059.1"/>
</dbReference>
<name>A0ABW7CA21_9CYAN</name>
<evidence type="ECO:0000313" key="3">
    <source>
        <dbReference type="Proteomes" id="UP001604335"/>
    </source>
</evidence>
<keyword evidence="3" id="KW-1185">Reference proteome</keyword>
<dbReference type="Pfam" id="PF14355">
    <property type="entry name" value="Abi_C"/>
    <property type="match status" value="1"/>
</dbReference>
<organism evidence="2 3">
    <name type="scientific">Limnothrix redekei LRLZ20PSL1</name>
    <dbReference type="NCBI Taxonomy" id="3112953"/>
    <lineage>
        <taxon>Bacteria</taxon>
        <taxon>Bacillati</taxon>
        <taxon>Cyanobacteriota</taxon>
        <taxon>Cyanophyceae</taxon>
        <taxon>Pseudanabaenales</taxon>
        <taxon>Pseudanabaenaceae</taxon>
        <taxon>Limnothrix</taxon>
    </lineage>
</organism>
<protein>
    <submittedName>
        <fullName evidence="2">Abortive infection family protein</fullName>
    </submittedName>
</protein>
<evidence type="ECO:0000259" key="1">
    <source>
        <dbReference type="Pfam" id="PF14355"/>
    </source>
</evidence>
<sequence>MTADWYPGIRAFCQHWNHAQTLQNTFATLEQTFAEEQDACIDAAKAMVECACRVIIETLDDPQNPKKPTESDPKLGKLLGIATQMLKLGEIRHRAFSDLIREYNRLAEALRVLRNEAGTISHGRDGFITKLSIHHRRTAILAADAIVTFLHEAYIEQGLDPLHTLEPYDRFEPSNTIIDKYTVLKVDEYQDDGCLSITAKLPNDDEIPLAIEPSRLLFGVDRQAYKAALDACRDAELMDIKSPETNLEEAD</sequence>
<dbReference type="EMBL" id="JAZAQF010000059">
    <property type="protein sequence ID" value="MFG3818008.1"/>
    <property type="molecule type" value="Genomic_DNA"/>
</dbReference>